<dbReference type="InterPro" id="IPR000835">
    <property type="entry name" value="HTH_MarR-typ"/>
</dbReference>
<sequence length="170" mass="19306">MKNNVVNEQAAIENKNAEKYADLWDRPGYLVRRLHQIHIGLFTQACEGLDLTAVQFAVLSVLCSDAEMDQLSISKIVGIDRTSGADVIKRLVNRGLASRERSKQDRRALIVHITEAGRRMVREVQPLMEDAQDRMVSPLTPEEYKVFMRALRKMIDANNDASRAPMSQRI</sequence>
<accession>A0AAW9SRQ2</accession>
<evidence type="ECO:0000256" key="6">
    <source>
        <dbReference type="ARBA" id="ARBA00047188"/>
    </source>
</evidence>
<keyword evidence="2" id="KW-0805">Transcription regulation</keyword>
<dbReference type="Gene3D" id="1.10.10.10">
    <property type="entry name" value="Winged helix-like DNA-binding domain superfamily/Winged helix DNA-binding domain"/>
    <property type="match status" value="1"/>
</dbReference>
<evidence type="ECO:0000313" key="9">
    <source>
        <dbReference type="EMBL" id="MEN9063372.1"/>
    </source>
</evidence>
<dbReference type="AlphaFoldDB" id="A0AAW9SRQ2"/>
<evidence type="ECO:0000259" key="8">
    <source>
        <dbReference type="PROSITE" id="PS50995"/>
    </source>
</evidence>
<keyword evidence="3" id="KW-0238">DNA-binding</keyword>
<dbReference type="RefSeq" id="WP_347168458.1">
    <property type="nucleotide sequence ID" value="NZ_JBDNCH010000004.1"/>
</dbReference>
<dbReference type="PRINTS" id="PR00598">
    <property type="entry name" value="HTHMARR"/>
</dbReference>
<dbReference type="Pfam" id="PF22381">
    <property type="entry name" value="Staph_reg_Sar_Rot"/>
    <property type="match status" value="1"/>
</dbReference>
<dbReference type="PANTHER" id="PTHR42756">
    <property type="entry name" value="TRANSCRIPTIONAL REGULATOR, MARR"/>
    <property type="match status" value="1"/>
</dbReference>
<comment type="similarity">
    <text evidence="5">Belongs to the SarZ family.</text>
</comment>
<reference evidence="9 10" key="1">
    <citation type="submission" date="2024-05" db="EMBL/GenBank/DDBJ databases">
        <title>Genome sequence of Ponticoccus litoralis KCCM 90028.</title>
        <authorList>
            <person name="Kim J.M."/>
            <person name="Lee J.K."/>
            <person name="Choi B.J."/>
            <person name="Bayburt H."/>
            <person name="Baek J.H."/>
            <person name="Jeon C.O."/>
        </authorList>
    </citation>
    <scope>NUCLEOTIDE SEQUENCE [LARGE SCALE GENOMIC DNA]</scope>
    <source>
        <strain evidence="9 10">KCCM 90028</strain>
    </source>
</reference>
<evidence type="ECO:0000313" key="10">
    <source>
        <dbReference type="Proteomes" id="UP001428774"/>
    </source>
</evidence>
<evidence type="ECO:0000256" key="4">
    <source>
        <dbReference type="ARBA" id="ARBA00023163"/>
    </source>
</evidence>
<protein>
    <recommendedName>
        <fullName evidence="6">HTH-type transcriptional regulator SarZ</fullName>
    </recommendedName>
    <alternativeName>
        <fullName evidence="7">Staphylococcal accessory regulator Z</fullName>
    </alternativeName>
</protein>
<dbReference type="PANTHER" id="PTHR42756:SF1">
    <property type="entry name" value="TRANSCRIPTIONAL REPRESSOR OF EMRAB OPERON"/>
    <property type="match status" value="1"/>
</dbReference>
<dbReference type="InterPro" id="IPR036390">
    <property type="entry name" value="WH_DNA-bd_sf"/>
</dbReference>
<dbReference type="InterPro" id="IPR055166">
    <property type="entry name" value="Transc_reg_Sar_Rot_HTH"/>
</dbReference>
<organism evidence="9 10">
    <name type="scientific">Ponticoccus litoralis</name>
    <dbReference type="NCBI Taxonomy" id="422297"/>
    <lineage>
        <taxon>Bacteria</taxon>
        <taxon>Pseudomonadati</taxon>
        <taxon>Pseudomonadota</taxon>
        <taxon>Alphaproteobacteria</taxon>
        <taxon>Rhodobacterales</taxon>
        <taxon>Roseobacteraceae</taxon>
        <taxon>Ponticoccus</taxon>
    </lineage>
</organism>
<dbReference type="GO" id="GO:0003700">
    <property type="term" value="F:DNA-binding transcription factor activity"/>
    <property type="evidence" value="ECO:0007669"/>
    <property type="project" value="InterPro"/>
</dbReference>
<feature type="domain" description="HTH marR-type" evidence="8">
    <location>
        <begin position="27"/>
        <end position="156"/>
    </location>
</feature>
<evidence type="ECO:0000256" key="3">
    <source>
        <dbReference type="ARBA" id="ARBA00023125"/>
    </source>
</evidence>
<evidence type="ECO:0000256" key="7">
    <source>
        <dbReference type="ARBA" id="ARBA00047207"/>
    </source>
</evidence>
<keyword evidence="10" id="KW-1185">Reference proteome</keyword>
<evidence type="ECO:0000256" key="1">
    <source>
        <dbReference type="ARBA" id="ARBA00004496"/>
    </source>
</evidence>
<dbReference type="Proteomes" id="UP001428774">
    <property type="component" value="Unassembled WGS sequence"/>
</dbReference>
<dbReference type="GO" id="GO:0005737">
    <property type="term" value="C:cytoplasm"/>
    <property type="evidence" value="ECO:0007669"/>
    <property type="project" value="UniProtKB-SubCell"/>
</dbReference>
<keyword evidence="4" id="KW-0804">Transcription</keyword>
<dbReference type="EMBL" id="JBDNCH010000004">
    <property type="protein sequence ID" value="MEN9063372.1"/>
    <property type="molecule type" value="Genomic_DNA"/>
</dbReference>
<name>A0AAW9SRQ2_9RHOB</name>
<evidence type="ECO:0000256" key="2">
    <source>
        <dbReference type="ARBA" id="ARBA00023015"/>
    </source>
</evidence>
<gene>
    <name evidence="9" type="ORF">ABFB10_22600</name>
</gene>
<dbReference type="SMART" id="SM00347">
    <property type="entry name" value="HTH_MARR"/>
    <property type="match status" value="1"/>
</dbReference>
<comment type="subcellular location">
    <subcellularLocation>
        <location evidence="1">Cytoplasm</location>
    </subcellularLocation>
</comment>
<dbReference type="PROSITE" id="PS50995">
    <property type="entry name" value="HTH_MARR_2"/>
    <property type="match status" value="1"/>
</dbReference>
<comment type="caution">
    <text evidence="9">The sequence shown here is derived from an EMBL/GenBank/DDBJ whole genome shotgun (WGS) entry which is preliminary data.</text>
</comment>
<dbReference type="SUPFAM" id="SSF46785">
    <property type="entry name" value="Winged helix' DNA-binding domain"/>
    <property type="match status" value="1"/>
</dbReference>
<dbReference type="GO" id="GO:0003677">
    <property type="term" value="F:DNA binding"/>
    <property type="evidence" value="ECO:0007669"/>
    <property type="project" value="UniProtKB-KW"/>
</dbReference>
<dbReference type="InterPro" id="IPR036388">
    <property type="entry name" value="WH-like_DNA-bd_sf"/>
</dbReference>
<proteinExistence type="inferred from homology"/>
<evidence type="ECO:0000256" key="5">
    <source>
        <dbReference type="ARBA" id="ARBA00046337"/>
    </source>
</evidence>